<dbReference type="AlphaFoldDB" id="A0AAD9P785"/>
<feature type="transmembrane region" description="Helical" evidence="12">
    <location>
        <begin position="599"/>
        <end position="618"/>
    </location>
</feature>
<name>A0AAD9P785_RIDPI</name>
<protein>
    <recommendedName>
        <fullName evidence="4 12">GPI ethanolamine phosphate transferase 1</fullName>
        <ecNumber evidence="12">2.-.-.-</ecNumber>
    </recommendedName>
</protein>
<feature type="transmembrane region" description="Helical" evidence="12">
    <location>
        <begin position="564"/>
        <end position="587"/>
    </location>
</feature>
<dbReference type="Pfam" id="PF04987">
    <property type="entry name" value="PigN"/>
    <property type="match status" value="1"/>
</dbReference>
<evidence type="ECO:0000256" key="12">
    <source>
        <dbReference type="RuleBase" id="RU367138"/>
    </source>
</evidence>
<evidence type="ECO:0000256" key="8">
    <source>
        <dbReference type="ARBA" id="ARBA00022824"/>
    </source>
</evidence>
<keyword evidence="8 12" id="KW-0256">Endoplasmic reticulum</keyword>
<dbReference type="InterPro" id="IPR017850">
    <property type="entry name" value="Alkaline_phosphatase_core_sf"/>
</dbReference>
<keyword evidence="6 12" id="KW-0808">Transferase</keyword>
<feature type="transmembrane region" description="Helical" evidence="12">
    <location>
        <begin position="442"/>
        <end position="468"/>
    </location>
</feature>
<feature type="transmembrane region" description="Helical" evidence="12">
    <location>
        <begin position="744"/>
        <end position="760"/>
    </location>
</feature>
<evidence type="ECO:0000256" key="5">
    <source>
        <dbReference type="ARBA" id="ARBA00022502"/>
    </source>
</evidence>
<evidence type="ECO:0000256" key="11">
    <source>
        <dbReference type="ARBA" id="ARBA00023180"/>
    </source>
</evidence>
<evidence type="ECO:0000256" key="1">
    <source>
        <dbReference type="ARBA" id="ARBA00004477"/>
    </source>
</evidence>
<dbReference type="CDD" id="cd16020">
    <property type="entry name" value="GPI_EPT_1"/>
    <property type="match status" value="1"/>
</dbReference>
<dbReference type="Gene3D" id="3.40.720.10">
    <property type="entry name" value="Alkaline Phosphatase, subunit A"/>
    <property type="match status" value="2"/>
</dbReference>
<dbReference type="GO" id="GO:0051377">
    <property type="term" value="F:mannose-ethanolamine phosphotransferase activity"/>
    <property type="evidence" value="ECO:0007669"/>
    <property type="project" value="UniProtKB-UniRule"/>
</dbReference>
<feature type="transmembrane region" description="Helical" evidence="12">
    <location>
        <begin position="798"/>
        <end position="818"/>
    </location>
</feature>
<evidence type="ECO:0000256" key="10">
    <source>
        <dbReference type="ARBA" id="ARBA00023136"/>
    </source>
</evidence>
<keyword evidence="11" id="KW-0325">Glycoprotein</keyword>
<feature type="transmembrane region" description="Helical" evidence="12">
    <location>
        <begin position="6"/>
        <end position="25"/>
    </location>
</feature>
<dbReference type="FunFam" id="3.40.720.10:FF:000015">
    <property type="entry name" value="GPI ethanolamine phosphate transferase 1"/>
    <property type="match status" value="1"/>
</dbReference>
<gene>
    <name evidence="14" type="ORF">NP493_106g07000</name>
</gene>
<accession>A0AAD9P785</accession>
<dbReference type="InterPro" id="IPR002591">
    <property type="entry name" value="Phosphodiest/P_Trfase"/>
</dbReference>
<evidence type="ECO:0000256" key="6">
    <source>
        <dbReference type="ARBA" id="ARBA00022679"/>
    </source>
</evidence>
<feature type="transmembrane region" description="Helical" evidence="12">
    <location>
        <begin position="696"/>
        <end position="714"/>
    </location>
</feature>
<comment type="caution">
    <text evidence="14">The sequence shown here is derived from an EMBL/GenBank/DDBJ whole genome shotgun (WGS) entry which is preliminary data.</text>
</comment>
<dbReference type="GO" id="GO:0006506">
    <property type="term" value="P:GPI anchor biosynthetic process"/>
    <property type="evidence" value="ECO:0007669"/>
    <property type="project" value="UniProtKB-KW"/>
</dbReference>
<feature type="transmembrane region" description="Helical" evidence="12">
    <location>
        <begin position="489"/>
        <end position="507"/>
    </location>
</feature>
<reference evidence="14" key="1">
    <citation type="journal article" date="2023" name="Mol. Biol. Evol.">
        <title>Third-Generation Sequencing Reveals the Adaptive Role of the Epigenome in Three Deep-Sea Polychaetes.</title>
        <authorList>
            <person name="Perez M."/>
            <person name="Aroh O."/>
            <person name="Sun Y."/>
            <person name="Lan Y."/>
            <person name="Juniper S.K."/>
            <person name="Young C.R."/>
            <person name="Angers B."/>
            <person name="Qian P.Y."/>
        </authorList>
    </citation>
    <scope>NUCLEOTIDE SEQUENCE</scope>
    <source>
        <strain evidence="14">R07B-5</strain>
    </source>
</reference>
<evidence type="ECO:0000313" key="14">
    <source>
        <dbReference type="EMBL" id="KAK2189469.1"/>
    </source>
</evidence>
<dbReference type="EC" id="2.-.-.-" evidence="12"/>
<feature type="transmembrane region" description="Helical" evidence="12">
    <location>
        <begin position="871"/>
        <end position="891"/>
    </location>
</feature>
<comment type="function">
    <text evidence="12">Ethanolamine phosphate transferase involved in glycosylphosphatidylinositol-anchor biosynthesis. Transfers ethanolamine phosphate to the first alpha-1,4-linked mannose of the glycosylphosphatidylinositol precursor of GPI-anchor.</text>
</comment>
<evidence type="ECO:0000256" key="3">
    <source>
        <dbReference type="ARBA" id="ARBA00008400"/>
    </source>
</evidence>
<evidence type="ECO:0000256" key="2">
    <source>
        <dbReference type="ARBA" id="ARBA00004687"/>
    </source>
</evidence>
<proteinExistence type="inferred from homology"/>
<evidence type="ECO:0000313" key="15">
    <source>
        <dbReference type="Proteomes" id="UP001209878"/>
    </source>
</evidence>
<dbReference type="InterPro" id="IPR007070">
    <property type="entry name" value="GPI_EtnP_transferase_1"/>
</dbReference>
<dbReference type="PANTHER" id="PTHR12250">
    <property type="entry name" value="PHOSPHATIDYLINOSITOL GLYCAN, CLASS N"/>
    <property type="match status" value="1"/>
</dbReference>
<dbReference type="SUPFAM" id="SSF53649">
    <property type="entry name" value="Alkaline phosphatase-like"/>
    <property type="match status" value="1"/>
</dbReference>
<dbReference type="Proteomes" id="UP001209878">
    <property type="component" value="Unassembled WGS sequence"/>
</dbReference>
<dbReference type="InterPro" id="IPR017852">
    <property type="entry name" value="GPI_EtnP_transferase_1_C"/>
</dbReference>
<feature type="transmembrane region" description="Helical" evidence="12">
    <location>
        <begin position="624"/>
        <end position="642"/>
    </location>
</feature>
<organism evidence="14 15">
    <name type="scientific">Ridgeia piscesae</name>
    <name type="common">Tubeworm</name>
    <dbReference type="NCBI Taxonomy" id="27915"/>
    <lineage>
        <taxon>Eukaryota</taxon>
        <taxon>Metazoa</taxon>
        <taxon>Spiralia</taxon>
        <taxon>Lophotrochozoa</taxon>
        <taxon>Annelida</taxon>
        <taxon>Polychaeta</taxon>
        <taxon>Sedentaria</taxon>
        <taxon>Canalipalpata</taxon>
        <taxon>Sabellida</taxon>
        <taxon>Siboglinidae</taxon>
        <taxon>Ridgeia</taxon>
    </lineage>
</organism>
<evidence type="ECO:0000256" key="7">
    <source>
        <dbReference type="ARBA" id="ARBA00022692"/>
    </source>
</evidence>
<comment type="similarity">
    <text evidence="3 12">Belongs to the PIGG/PIGN/PIGO family. PIGN subfamily.</text>
</comment>
<sequence>MNWTLVIGGLAVHLIFFYSIFDIYFTSPLVHGMTPHATALPPPARRLILFVMDGCRADKLLEVDDKLHSRAPFLRNIVKKKGAWGISHTHVPTESRPGHVALIAGFYEDVSAVAKGWKENPVEFDSVFNESRHTWSWGSPDILPMFAKGAHDGHVHAHSYTSDAEDFGGADSSKLDTWVFDRVKEFLSEAKHNMTLREMFKQDKVILFLHLLGIDTNGHAHKPYSHEYLENIVIADAGIQEIHGLIEDFFEHDGQTAYIATSDHGMTNWGSHGAGHTSETLTPLVAWGAGVRGPQPPGNHPYPDGYEKEWHLSDLKRTDVNQADVAALMASLIGVPFPLNCVGTVPLDFLNTTDQFKAEAIFANAEEILAQFVVKMHQKRSTTLSVFFTPFKPLTPSIQVDRLRQTHRLIQQQHYKEAISQSVETIELALLGLTYYHTYHRLVLGFCIAMAFIGWISFLVTLILQHTLIIQPRHNLDLQQRGFWRSEKGIRLAFTLLGVIVVSLLYIQSQVLTHYLYCLLPIVIWHKVVQRADVFVDLYYYVVDHGYVKRTIVAVLMGVCGLEIIILGFFWRQLLSVGLLGIALWPLSTHLMQSNRPLVLRWIFSCLVLGVFPLLPVVGRQPNYNLVYLAGILAFILALFLFTRPEILTHNKRTTSETSFSQWHLHTLLQLFVLLLAIFITWWTAVSRQAKQGLSAVSQFISWAILATSLVLPLVSSSHMYTRLLSIAVSFLPPFLLLSTAHEGLFYLALSTVLVIWIQLEHDLQTRKLQRLSTLWFSDSLSLVADCRKLEFNDIQCAYVFLYLLLTAFFGTGNIASINSFDPASVLSFLTVFSPFTMAALMMWKIIVPFLLVTCAFNAVHLSINVPTQSLFLLVLLMSDYMAIHFFFLVKDYGSWLDIGTSISHYVIVMVTILILFALLSLSRVFTNFSLRVSRKWHRQ</sequence>
<keyword evidence="15" id="KW-1185">Reference proteome</keyword>
<feature type="transmembrane region" description="Helical" evidence="12">
    <location>
        <begin position="903"/>
        <end position="926"/>
    </location>
</feature>
<evidence type="ECO:0000256" key="4">
    <source>
        <dbReference type="ARBA" id="ARBA00020831"/>
    </source>
</evidence>
<keyword evidence="5 12" id="KW-0337">GPI-anchor biosynthesis</keyword>
<comment type="pathway">
    <text evidence="2 12">Glycolipid biosynthesis; glycosylphosphatidylinositol-anchor biosynthesis.</text>
</comment>
<dbReference type="EMBL" id="JAODUO010000106">
    <property type="protein sequence ID" value="KAK2189469.1"/>
    <property type="molecule type" value="Genomic_DNA"/>
</dbReference>
<feature type="transmembrane region" description="Helical" evidence="12">
    <location>
        <begin position="663"/>
        <end position="684"/>
    </location>
</feature>
<keyword evidence="7 12" id="KW-0812">Transmembrane</keyword>
<feature type="transmembrane region" description="Helical" evidence="12">
    <location>
        <begin position="838"/>
        <end position="859"/>
    </location>
</feature>
<comment type="subcellular location">
    <subcellularLocation>
        <location evidence="1 12">Endoplasmic reticulum membrane</location>
        <topology evidence="1 12">Multi-pass membrane protein</topology>
    </subcellularLocation>
</comment>
<dbReference type="InterPro" id="IPR037671">
    <property type="entry name" value="PIGN_N"/>
</dbReference>
<keyword evidence="10 12" id="KW-0472">Membrane</keyword>
<evidence type="ECO:0000256" key="9">
    <source>
        <dbReference type="ARBA" id="ARBA00022989"/>
    </source>
</evidence>
<feature type="domain" description="GPI ethanolamine phosphate transferase 1 C-terminal" evidence="13">
    <location>
        <begin position="432"/>
        <end position="895"/>
    </location>
</feature>
<dbReference type="GO" id="GO:0005789">
    <property type="term" value="C:endoplasmic reticulum membrane"/>
    <property type="evidence" value="ECO:0007669"/>
    <property type="project" value="UniProtKB-SubCell"/>
</dbReference>
<dbReference type="PANTHER" id="PTHR12250:SF0">
    <property type="entry name" value="GPI ETHANOLAMINE PHOSPHATE TRANSFERASE 1"/>
    <property type="match status" value="1"/>
</dbReference>
<dbReference type="Pfam" id="PF01663">
    <property type="entry name" value="Phosphodiest"/>
    <property type="match status" value="1"/>
</dbReference>
<keyword evidence="9 12" id="KW-1133">Transmembrane helix</keyword>
<evidence type="ECO:0000259" key="13">
    <source>
        <dbReference type="Pfam" id="PF04987"/>
    </source>
</evidence>